<proteinExistence type="predicted"/>
<evidence type="ECO:0000313" key="1">
    <source>
        <dbReference type="EMBL" id="KAI4862098.1"/>
    </source>
</evidence>
<evidence type="ECO:0000313" key="2">
    <source>
        <dbReference type="Proteomes" id="UP001497700"/>
    </source>
</evidence>
<sequence>MKLLLSVSLSVLVSTSVSLGIDYHNLPIKPVFPGPWDKYIKAPANKSFITPARFWKVDGNVTKPSNSREPLIARHSYGGDILIGEGGLLTVEFQENIAGRVCFQVDSVTDEPSDATNEEEWDLPLPFHFGNRTGSLCVAPEFNRGAFKYLTLYINTVPKVLRLLGPSRSHALDEKTPYSKPSVGITEIWVNCTSFPSQKNGRAYSGYFYSSSDLLNRIWYAGAYTLQLSTIKPSEGSALIPANRYIDHNKSPPGSWYSNFTVANGTAVTTDGAKRDRLVWPGDMSVAIPAIAVSSHDMLAARNALDVIFDHRYGDGSLPYAGPPLGLRGEFSDTYHLHALLGAHAYVLHSGDLAWLRGKWATYTRALAASVAKVDGHNLMRVSSPLDWNRRGMGGHNLEASALLHEVLWRSAELASWLSGDGFDGRDAKEEWARVGRKLEVGIEQLYCNATGLYSDNLSRRHCAGPDHVDPQDGNSRVLIAGMHAHARGSAVFPGTVSQALRARWTAFGAPAPEFPNVMSPFASSFELQAHCAAGRPDSAVELALLMWGYLLDGPGFTNSTLAEGFRTDGDVHYPAYRAPGRNSHAHGWAAGPTSTLVDCVLGIRLLGRGGAAWSARPALTRWLGWARGGFAVGKGGFEVMVWRVVVRNGGESGGGGGVSVKGVVAVVRGPEGTRGRFGWGPGGRQDEDGEFVVEVEGGETRGWVRLEGENAESSATEEIEVSDAVWEVKDGKKWYEQEVPYGAGDVLVYDDSFREPVMQEREPGKVDWGALADGYVDTRGRW</sequence>
<name>A0ACB9YSE9_9PEZI</name>
<protein>
    <submittedName>
        <fullName evidence="1">Six-hairpin glycosidase-like protein</fullName>
    </submittedName>
</protein>
<keyword evidence="2" id="KW-1185">Reference proteome</keyword>
<accession>A0ACB9YSE9</accession>
<comment type="caution">
    <text evidence="1">The sequence shown here is derived from an EMBL/GenBank/DDBJ whole genome shotgun (WGS) entry which is preliminary data.</text>
</comment>
<gene>
    <name evidence="1" type="ORF">F4820DRAFT_464055</name>
</gene>
<dbReference type="Proteomes" id="UP001497700">
    <property type="component" value="Unassembled WGS sequence"/>
</dbReference>
<reference evidence="1 2" key="1">
    <citation type="journal article" date="2022" name="New Phytol.">
        <title>Ecological generalism drives hyperdiversity of secondary metabolite gene clusters in xylarialean endophytes.</title>
        <authorList>
            <person name="Franco M.E.E."/>
            <person name="Wisecaver J.H."/>
            <person name="Arnold A.E."/>
            <person name="Ju Y.M."/>
            <person name="Slot J.C."/>
            <person name="Ahrendt S."/>
            <person name="Moore L.P."/>
            <person name="Eastman K.E."/>
            <person name="Scott K."/>
            <person name="Konkel Z."/>
            <person name="Mondo S.J."/>
            <person name="Kuo A."/>
            <person name="Hayes R.D."/>
            <person name="Haridas S."/>
            <person name="Andreopoulos B."/>
            <person name="Riley R."/>
            <person name="LaButti K."/>
            <person name="Pangilinan J."/>
            <person name="Lipzen A."/>
            <person name="Amirebrahimi M."/>
            <person name="Yan J."/>
            <person name="Adam C."/>
            <person name="Keymanesh K."/>
            <person name="Ng V."/>
            <person name="Louie K."/>
            <person name="Northen T."/>
            <person name="Drula E."/>
            <person name="Henrissat B."/>
            <person name="Hsieh H.M."/>
            <person name="Youens-Clark K."/>
            <person name="Lutzoni F."/>
            <person name="Miadlikowska J."/>
            <person name="Eastwood D.C."/>
            <person name="Hamelin R.C."/>
            <person name="Grigoriev I.V."/>
            <person name="U'Ren J.M."/>
        </authorList>
    </citation>
    <scope>NUCLEOTIDE SEQUENCE [LARGE SCALE GENOMIC DNA]</scope>
    <source>
        <strain evidence="1 2">CBS 119005</strain>
    </source>
</reference>
<dbReference type="EMBL" id="MU393534">
    <property type="protein sequence ID" value="KAI4862098.1"/>
    <property type="molecule type" value="Genomic_DNA"/>
</dbReference>
<organism evidence="1 2">
    <name type="scientific">Hypoxylon rubiginosum</name>
    <dbReference type="NCBI Taxonomy" id="110542"/>
    <lineage>
        <taxon>Eukaryota</taxon>
        <taxon>Fungi</taxon>
        <taxon>Dikarya</taxon>
        <taxon>Ascomycota</taxon>
        <taxon>Pezizomycotina</taxon>
        <taxon>Sordariomycetes</taxon>
        <taxon>Xylariomycetidae</taxon>
        <taxon>Xylariales</taxon>
        <taxon>Hypoxylaceae</taxon>
        <taxon>Hypoxylon</taxon>
    </lineage>
</organism>